<dbReference type="EnsemblPlants" id="AVESA.00010b.r2.6CG1139780.1">
    <property type="protein sequence ID" value="AVESA.00010b.r2.6CG1139780.1.CDS"/>
    <property type="gene ID" value="AVESA.00010b.r2.6CG1139780"/>
</dbReference>
<accession>A0ACD5ZDX5</accession>
<evidence type="ECO:0000313" key="1">
    <source>
        <dbReference type="EnsemblPlants" id="AVESA.00010b.r2.6CG1139780.1.CDS"/>
    </source>
</evidence>
<organism evidence="1 2">
    <name type="scientific">Avena sativa</name>
    <name type="common">Oat</name>
    <dbReference type="NCBI Taxonomy" id="4498"/>
    <lineage>
        <taxon>Eukaryota</taxon>
        <taxon>Viridiplantae</taxon>
        <taxon>Streptophyta</taxon>
        <taxon>Embryophyta</taxon>
        <taxon>Tracheophyta</taxon>
        <taxon>Spermatophyta</taxon>
        <taxon>Magnoliopsida</taxon>
        <taxon>Liliopsida</taxon>
        <taxon>Poales</taxon>
        <taxon>Poaceae</taxon>
        <taxon>BOP clade</taxon>
        <taxon>Pooideae</taxon>
        <taxon>Poodae</taxon>
        <taxon>Poeae</taxon>
        <taxon>Poeae Chloroplast Group 1 (Aveneae type)</taxon>
        <taxon>Aveninae</taxon>
        <taxon>Avena</taxon>
    </lineage>
</organism>
<reference evidence="1" key="2">
    <citation type="submission" date="2025-09" db="UniProtKB">
        <authorList>
            <consortium name="EnsemblPlants"/>
        </authorList>
    </citation>
    <scope>IDENTIFICATION</scope>
</reference>
<keyword evidence="2" id="KW-1185">Reference proteome</keyword>
<sequence length="1057" mass="117811">MEEQAKLLADLTASISSMNAKLDDIHPAVLDLHTWKPEMEKSVSALRAEVGDLRARVIDLTRDKISATSPRGAMPPLLPTSVDAPSSSHKPSSLVLEAANHGGDDHGQSGRRDASDLRGDHLGDFPPPGVAPVKGTYYLPCPGYDSSEFVRGSGSHHFPPPPRVDFPLFDGDNPRAWQLKCEAYFQEGVLESYRQEARRAEFSPMPRPIPCTAMPLPTPSLPRNSTLHGQRGEDRKGGEETRPPPAEDKLAALRNYRRARGLCFTCGERWSREHRCGLTVQLHVVEELLAMVQPEEAPEQPQERAGSDTASQFMHISQAAADGGQAASTMRLQGWIQQQEVLMLIDSGSSHTFVSSAVAEKLQAQTRAIAPLQVKVANGGLMHCGSELINCEWWTQGYQFKTDFKILPLGSYDVILGYDWLTQHSPMEVDWKAQRMSFHYKNQTVNLVGVQPDMTKCAQVSHEQLQFLLQHSRVSRVVQLCLLQPEKNSGECELPDEAAPLLEEYQVLFEEPTELPPPRQFDHAIPLLPGAKPVNLRPYRYNPAQKDEVERQIKQMLEQGIIRFSTSPYSSPVILVLKKDLTWRFCVDFRQLNAITVKNRYPLPVIDELLDELAGAYLFTSLDLRAGYHQIRMRPEDEHKTAFKTHNGHFEFRVMAYGLTGAPATFQGLMNTILHPLLRKGVLVFIDDILVYSKDLASHLSLLRLSVRYSCYAPAQAQGELAAISICLPSWLTEVQQGYISDPLTQKLLTQRAANPPEGPTEFQLEDGILKLRGRVWVGRNEGLQQRILGALHSSAVGGHSGFGVTYRRVRTLFAWPGLKEQVRQFVDSCAICKQAKPERVRYPGLLEPLPVPPHLWHTVTMDFVEGLPHSVGYNCILVMVDKLSRYSNGSGARRTSFSCPSTASSIPSSTSRSSDVPYHQQKPSSRSYRRQPPLYRSPFACWRRACTSKAGTPRRRSGSSGRNSRRRWQPGKISMSFSIASRRPQLGDKLALNRGRVSRATLLPRQWATTTGRPLQQARREELTVHLCGGASEPGGPTSGTCKSVDEHPTVDEGST</sequence>
<protein>
    <submittedName>
        <fullName evidence="1">Uncharacterized protein</fullName>
    </submittedName>
</protein>
<name>A0ACD5ZDX5_AVESA</name>
<dbReference type="Proteomes" id="UP001732700">
    <property type="component" value="Chromosome 6C"/>
</dbReference>
<reference evidence="1" key="1">
    <citation type="submission" date="2021-05" db="EMBL/GenBank/DDBJ databases">
        <authorList>
            <person name="Scholz U."/>
            <person name="Mascher M."/>
            <person name="Fiebig A."/>
        </authorList>
    </citation>
    <scope>NUCLEOTIDE SEQUENCE [LARGE SCALE GENOMIC DNA]</scope>
</reference>
<evidence type="ECO:0000313" key="2">
    <source>
        <dbReference type="Proteomes" id="UP001732700"/>
    </source>
</evidence>
<proteinExistence type="predicted"/>